<dbReference type="PANTHER" id="PTHR39426">
    <property type="entry name" value="HOMOLOGY TO DEATH-ON-CURING PROTEIN OF PHAGE P1"/>
    <property type="match status" value="1"/>
</dbReference>
<proteinExistence type="predicted"/>
<dbReference type="Proteomes" id="UP000538666">
    <property type="component" value="Unassembled WGS sequence"/>
</dbReference>
<dbReference type="PIRSF" id="PIRSF018297">
    <property type="entry name" value="Doc"/>
    <property type="match status" value="1"/>
</dbReference>
<dbReference type="NCBIfam" id="TIGR01550">
    <property type="entry name" value="DOC_P1"/>
    <property type="match status" value="1"/>
</dbReference>
<dbReference type="AlphaFoldDB" id="A0A841JUC9"/>
<dbReference type="SUPFAM" id="SSF140931">
    <property type="entry name" value="Fic-like"/>
    <property type="match status" value="1"/>
</dbReference>
<dbReference type="PROSITE" id="PS51459">
    <property type="entry name" value="FIDO"/>
    <property type="match status" value="1"/>
</dbReference>
<dbReference type="InterPro" id="IPR003812">
    <property type="entry name" value="Fido"/>
</dbReference>
<name>A0A841JUC9_9BACT</name>
<feature type="domain" description="Fido" evidence="1">
    <location>
        <begin position="5"/>
        <end position="123"/>
    </location>
</feature>
<dbReference type="RefSeq" id="WP_050059499.1">
    <property type="nucleotide sequence ID" value="NZ_JACHEK010000005.1"/>
</dbReference>
<dbReference type="InterPro" id="IPR053737">
    <property type="entry name" value="Type_II_TA_Toxin"/>
</dbReference>
<evidence type="ECO:0000259" key="1">
    <source>
        <dbReference type="PROSITE" id="PS51459"/>
    </source>
</evidence>
<gene>
    <name evidence="2" type="ORF">HNQ77_002912</name>
</gene>
<dbReference type="Gene3D" id="1.20.120.1870">
    <property type="entry name" value="Fic/DOC protein, Fido domain"/>
    <property type="match status" value="1"/>
</dbReference>
<sequence length="130" mass="14021">MLYWLTLREVLAIHDLQLTHHGGASGIRDMGLLESAMARAQNIAAYAEVAPALAVLAAAYGSGIVRNHPFVDGNKRTGLMAAFVFIERNGSRVIASQEEAYFVFHDLAAGKLSEGSLAQWLDANTEPAPR</sequence>
<protein>
    <submittedName>
        <fullName evidence="2">Death-on-curing protein</fullName>
    </submittedName>
</protein>
<dbReference type="GO" id="GO:0016301">
    <property type="term" value="F:kinase activity"/>
    <property type="evidence" value="ECO:0007669"/>
    <property type="project" value="InterPro"/>
</dbReference>
<dbReference type="InterPro" id="IPR036597">
    <property type="entry name" value="Fido-like_dom_sf"/>
</dbReference>
<organism evidence="2 3">
    <name type="scientific">Silvibacterium bohemicum</name>
    <dbReference type="NCBI Taxonomy" id="1577686"/>
    <lineage>
        <taxon>Bacteria</taxon>
        <taxon>Pseudomonadati</taxon>
        <taxon>Acidobacteriota</taxon>
        <taxon>Terriglobia</taxon>
        <taxon>Terriglobales</taxon>
        <taxon>Acidobacteriaceae</taxon>
        <taxon>Silvibacterium</taxon>
    </lineage>
</organism>
<dbReference type="EMBL" id="JACHEK010000005">
    <property type="protein sequence ID" value="MBB6144956.1"/>
    <property type="molecule type" value="Genomic_DNA"/>
</dbReference>
<dbReference type="OrthoDB" id="9802752at2"/>
<accession>A0A841JUC9</accession>
<dbReference type="Pfam" id="PF02661">
    <property type="entry name" value="Fic"/>
    <property type="match status" value="1"/>
</dbReference>
<keyword evidence="3" id="KW-1185">Reference proteome</keyword>
<evidence type="ECO:0000313" key="2">
    <source>
        <dbReference type="EMBL" id="MBB6144956.1"/>
    </source>
</evidence>
<evidence type="ECO:0000313" key="3">
    <source>
        <dbReference type="Proteomes" id="UP000538666"/>
    </source>
</evidence>
<reference evidence="2 3" key="1">
    <citation type="submission" date="2020-08" db="EMBL/GenBank/DDBJ databases">
        <title>Genomic Encyclopedia of Type Strains, Phase IV (KMG-IV): sequencing the most valuable type-strain genomes for metagenomic binning, comparative biology and taxonomic classification.</title>
        <authorList>
            <person name="Goeker M."/>
        </authorList>
    </citation>
    <scope>NUCLEOTIDE SEQUENCE [LARGE SCALE GENOMIC DNA]</scope>
    <source>
        <strain evidence="2 3">DSM 103733</strain>
    </source>
</reference>
<dbReference type="PANTHER" id="PTHR39426:SF1">
    <property type="entry name" value="HOMOLOGY TO DEATH-ON-CURING PROTEIN OF PHAGE P1"/>
    <property type="match status" value="1"/>
</dbReference>
<dbReference type="InterPro" id="IPR006440">
    <property type="entry name" value="Doc"/>
</dbReference>
<comment type="caution">
    <text evidence="2">The sequence shown here is derived from an EMBL/GenBank/DDBJ whole genome shotgun (WGS) entry which is preliminary data.</text>
</comment>